<dbReference type="RefSeq" id="WP_097782250.1">
    <property type="nucleotide sequence ID" value="NZ_NMTS02000020.1"/>
</dbReference>
<evidence type="ECO:0000313" key="3">
    <source>
        <dbReference type="Proteomes" id="UP000221015"/>
    </source>
</evidence>
<dbReference type="GO" id="GO:0004519">
    <property type="term" value="F:endonuclease activity"/>
    <property type="evidence" value="ECO:0007669"/>
    <property type="project" value="UniProtKB-KW"/>
</dbReference>
<dbReference type="GO" id="GO:0003677">
    <property type="term" value="F:DNA binding"/>
    <property type="evidence" value="ECO:0007669"/>
    <property type="project" value="InterPro"/>
</dbReference>
<dbReference type="InterPro" id="IPR011335">
    <property type="entry name" value="Restrct_endonuc-II-like"/>
</dbReference>
<dbReference type="Proteomes" id="UP000221015">
    <property type="component" value="Unassembled WGS sequence"/>
</dbReference>
<dbReference type="Gene3D" id="3.40.1350.10">
    <property type="match status" value="1"/>
</dbReference>
<comment type="caution">
    <text evidence="2">The sequence shown here is derived from an EMBL/GenBank/DDBJ whole genome shotgun (WGS) entry which is preliminary data.</text>
</comment>
<dbReference type="Pfam" id="PF04471">
    <property type="entry name" value="Mrr_cat"/>
    <property type="match status" value="1"/>
</dbReference>
<dbReference type="SUPFAM" id="SSF52980">
    <property type="entry name" value="Restriction endonuclease-like"/>
    <property type="match status" value="1"/>
</dbReference>
<keyword evidence="2" id="KW-0378">Hydrolase</keyword>
<dbReference type="AlphaFoldDB" id="A0A2J4JPT5"/>
<dbReference type="InterPro" id="IPR007560">
    <property type="entry name" value="Restrct_endonuc_IV_Mrr"/>
</dbReference>
<dbReference type="InterPro" id="IPR011856">
    <property type="entry name" value="tRNA_endonuc-like_dom_sf"/>
</dbReference>
<name>A0A2J4JPT5_9FIRM</name>
<evidence type="ECO:0000313" key="2">
    <source>
        <dbReference type="EMBL" id="PLK29868.1"/>
    </source>
</evidence>
<accession>A0A2J4JPT5</accession>
<dbReference type="EMBL" id="NMTS02000020">
    <property type="protein sequence ID" value="PLK29868.1"/>
    <property type="molecule type" value="Genomic_DNA"/>
</dbReference>
<keyword evidence="2" id="KW-0255">Endonuclease</keyword>
<organism evidence="2 3">
    <name type="scientific">Faecalibacterium prausnitzii</name>
    <dbReference type="NCBI Taxonomy" id="853"/>
    <lineage>
        <taxon>Bacteria</taxon>
        <taxon>Bacillati</taxon>
        <taxon>Bacillota</taxon>
        <taxon>Clostridia</taxon>
        <taxon>Eubacteriales</taxon>
        <taxon>Oscillospiraceae</taxon>
        <taxon>Faecalibacterium</taxon>
    </lineage>
</organism>
<keyword evidence="2" id="KW-0540">Nuclease</keyword>
<reference evidence="2 3" key="1">
    <citation type="journal article" date="2017" name="Front. Microbiol.">
        <title>New Insights into the Diversity of the Genus Faecalibacterium.</title>
        <authorList>
            <person name="Benevides L."/>
            <person name="Burman S."/>
            <person name="Martin R."/>
            <person name="Robert V."/>
            <person name="Thomas M."/>
            <person name="Miquel S."/>
            <person name="Chain F."/>
            <person name="Sokol H."/>
            <person name="Bermudez-Humaran L.G."/>
            <person name="Morrison M."/>
            <person name="Langella P."/>
            <person name="Azevedo V.A."/>
            <person name="Chatel J.M."/>
            <person name="Soares S."/>
        </authorList>
    </citation>
    <scope>NUCLEOTIDE SEQUENCE [LARGE SCALE GENOMIC DNA]</scope>
    <source>
        <strain evidence="2 3">CNCM I 4542</strain>
    </source>
</reference>
<protein>
    <submittedName>
        <fullName evidence="2">Restriction endonuclease</fullName>
    </submittedName>
</protein>
<feature type="domain" description="Restriction endonuclease type IV Mrr" evidence="1">
    <location>
        <begin position="10"/>
        <end position="121"/>
    </location>
</feature>
<proteinExistence type="predicted"/>
<sequence>MKFTDRCPATWKELQDDVALLLNQSGYRAVSPCTIDTVRGKVEVDVLVESPDELVKRIVCECKFWNSSVPKEKVHAFRTVVQDSGASLGLLISQAGFQSGAIEAANLSNVRLMTWNEFTDIIADKWTLTRLKQLKKESVPLSEYTSPLHFPFDDLKDEDVRRYLKACDKYRPLRTTCWEITRKDLKENDSLTDFWYKGSEFTTIESYLNFLSEQVTAGLKEFGEILTNSNITIPPERLEKSYGYIYMSL</sequence>
<gene>
    <name evidence="2" type="ORF">CGS50_005690</name>
</gene>
<evidence type="ECO:0000259" key="1">
    <source>
        <dbReference type="Pfam" id="PF04471"/>
    </source>
</evidence>
<dbReference type="GO" id="GO:0009307">
    <property type="term" value="P:DNA restriction-modification system"/>
    <property type="evidence" value="ECO:0007669"/>
    <property type="project" value="InterPro"/>
</dbReference>